<dbReference type="SUPFAM" id="SSF53335">
    <property type="entry name" value="S-adenosyl-L-methionine-dependent methyltransferases"/>
    <property type="match status" value="1"/>
</dbReference>
<evidence type="ECO:0000313" key="10">
    <source>
        <dbReference type="EMBL" id="OGC28603.1"/>
    </source>
</evidence>
<dbReference type="InterPro" id="IPR020596">
    <property type="entry name" value="rRNA_Ade_Mease_Trfase_CS"/>
</dbReference>
<dbReference type="FunFam" id="3.40.50.150:FF:000023">
    <property type="entry name" value="Ribosomal RNA small subunit methyltransferase A"/>
    <property type="match status" value="1"/>
</dbReference>
<feature type="binding site" evidence="7 8">
    <location>
        <position position="27"/>
    </location>
    <ligand>
        <name>S-adenosyl-L-methionine</name>
        <dbReference type="ChEBI" id="CHEBI:59789"/>
    </ligand>
</feature>
<dbReference type="AlphaFoldDB" id="A0A1F4T9A2"/>
<dbReference type="PANTHER" id="PTHR11727">
    <property type="entry name" value="DIMETHYLADENOSINE TRANSFERASE"/>
    <property type="match status" value="1"/>
</dbReference>
<dbReference type="InterPro" id="IPR011530">
    <property type="entry name" value="rRNA_adenine_dimethylase"/>
</dbReference>
<sequence length="267" mass="29793">MTPTLAEVTRQLLMTYNRFPRKRLGQHFLIDPQVVVRIISAAELGPDDLVIEIGSGLGTVTAELAKNIHHLIAVEIDQELMNISKKVLEPLPNISFVNQDILKISLAELALGRHYKLVGNLPYYITSPIIEKILEGEEKPETAVVMTQKEVAERMVAGAGTKNYGSFSIFCQFYAEVKLNSLVSKSSFLPWPEVSSAVVVLKPYKTAKYPVKDIKVFFDLVHAAFQQRRKKLSNSLKPFGLTNSPVDLNRRPETVSIEEFAAIANSL</sequence>
<dbReference type="Gene3D" id="1.10.8.100">
    <property type="entry name" value="Ribosomal RNA adenine dimethylase-like, domain 2"/>
    <property type="match status" value="1"/>
</dbReference>
<feature type="binding site" evidence="7 8">
    <location>
        <position position="54"/>
    </location>
    <ligand>
        <name>S-adenosyl-L-methionine</name>
        <dbReference type="ChEBI" id="CHEBI:59789"/>
    </ligand>
</feature>
<keyword evidence="1 7" id="KW-0963">Cytoplasm</keyword>
<evidence type="ECO:0000256" key="2">
    <source>
        <dbReference type="ARBA" id="ARBA00022552"/>
    </source>
</evidence>
<dbReference type="GO" id="GO:0005829">
    <property type="term" value="C:cytosol"/>
    <property type="evidence" value="ECO:0007669"/>
    <property type="project" value="TreeGrafter"/>
</dbReference>
<comment type="function">
    <text evidence="7">Specifically dimethylates two adjacent adenosines (A1518 and A1519) in the loop of a conserved hairpin near the 3'-end of 16S rRNA in the 30S particle. May play a critical role in biogenesis of 30S subunits.</text>
</comment>
<reference evidence="10 11" key="1">
    <citation type="journal article" date="2016" name="Nat. Commun.">
        <title>Thousands of microbial genomes shed light on interconnected biogeochemical processes in an aquifer system.</title>
        <authorList>
            <person name="Anantharaman K."/>
            <person name="Brown C.T."/>
            <person name="Hug L.A."/>
            <person name="Sharon I."/>
            <person name="Castelle C.J."/>
            <person name="Probst A.J."/>
            <person name="Thomas B.C."/>
            <person name="Singh A."/>
            <person name="Wilkins M.J."/>
            <person name="Karaoz U."/>
            <person name="Brodie E.L."/>
            <person name="Williams K.H."/>
            <person name="Hubbard S.S."/>
            <person name="Banfield J.F."/>
        </authorList>
    </citation>
    <scope>NUCLEOTIDE SEQUENCE [LARGE SCALE GENOMIC DNA]</scope>
</reference>
<dbReference type="NCBIfam" id="TIGR00755">
    <property type="entry name" value="ksgA"/>
    <property type="match status" value="1"/>
</dbReference>
<dbReference type="GO" id="GO:0052908">
    <property type="term" value="F:16S rRNA (adenine(1518)-N(6)/adenine(1519)-N(6))-dimethyltransferase activity"/>
    <property type="evidence" value="ECO:0007669"/>
    <property type="project" value="UniProtKB-EC"/>
</dbReference>
<dbReference type="InterPro" id="IPR023165">
    <property type="entry name" value="rRNA_Ade_diMease-like_C"/>
</dbReference>
<dbReference type="PROSITE" id="PS51689">
    <property type="entry name" value="SAM_RNA_A_N6_MT"/>
    <property type="match status" value="1"/>
</dbReference>
<keyword evidence="3 7" id="KW-0489">Methyltransferase</keyword>
<comment type="catalytic activity">
    <reaction evidence="7">
        <text>adenosine(1518)/adenosine(1519) in 16S rRNA + 4 S-adenosyl-L-methionine = N(6)-dimethyladenosine(1518)/N(6)-dimethyladenosine(1519) in 16S rRNA + 4 S-adenosyl-L-homocysteine + 4 H(+)</text>
        <dbReference type="Rhea" id="RHEA:19609"/>
        <dbReference type="Rhea" id="RHEA-COMP:10232"/>
        <dbReference type="Rhea" id="RHEA-COMP:10233"/>
        <dbReference type="ChEBI" id="CHEBI:15378"/>
        <dbReference type="ChEBI" id="CHEBI:57856"/>
        <dbReference type="ChEBI" id="CHEBI:59789"/>
        <dbReference type="ChEBI" id="CHEBI:74411"/>
        <dbReference type="ChEBI" id="CHEBI:74493"/>
        <dbReference type="EC" id="2.1.1.182"/>
    </reaction>
</comment>
<feature type="binding site" evidence="7 8">
    <location>
        <position position="75"/>
    </location>
    <ligand>
        <name>S-adenosyl-L-methionine</name>
        <dbReference type="ChEBI" id="CHEBI:59789"/>
    </ligand>
</feature>
<proteinExistence type="inferred from homology"/>
<keyword evidence="6 7" id="KW-0694">RNA-binding</keyword>
<evidence type="ECO:0000256" key="7">
    <source>
        <dbReference type="HAMAP-Rule" id="MF_00607"/>
    </source>
</evidence>
<dbReference type="HAMAP" id="MF_00607">
    <property type="entry name" value="16SrRNA_methyltr_A"/>
    <property type="match status" value="1"/>
</dbReference>
<dbReference type="EC" id="2.1.1.182" evidence="7"/>
<dbReference type="CDD" id="cd02440">
    <property type="entry name" value="AdoMet_MTases"/>
    <property type="match status" value="1"/>
</dbReference>
<accession>A0A1F4T9A2</accession>
<dbReference type="Gene3D" id="3.40.50.150">
    <property type="entry name" value="Vaccinia Virus protein VP39"/>
    <property type="match status" value="1"/>
</dbReference>
<dbReference type="SMART" id="SM00650">
    <property type="entry name" value="rADc"/>
    <property type="match status" value="1"/>
</dbReference>
<keyword evidence="5 7" id="KW-0949">S-adenosyl-L-methionine</keyword>
<keyword evidence="4 7" id="KW-0808">Transferase</keyword>
<dbReference type="PROSITE" id="PS01131">
    <property type="entry name" value="RRNA_A_DIMETH"/>
    <property type="match status" value="1"/>
</dbReference>
<keyword evidence="2 7" id="KW-0698">rRNA processing</keyword>
<name>A0A1F4T9A2_UNCSA</name>
<feature type="binding site" evidence="7 8">
    <location>
        <position position="100"/>
    </location>
    <ligand>
        <name>S-adenosyl-L-methionine</name>
        <dbReference type="ChEBI" id="CHEBI:59789"/>
    </ligand>
</feature>
<dbReference type="Proteomes" id="UP000178602">
    <property type="component" value="Unassembled WGS sequence"/>
</dbReference>
<organism evidence="10 11">
    <name type="scientific">candidate division WOR-1 bacterium RIFOXYC12_FULL_54_18</name>
    <dbReference type="NCBI Taxonomy" id="1802584"/>
    <lineage>
        <taxon>Bacteria</taxon>
        <taxon>Bacillati</taxon>
        <taxon>Saganbacteria</taxon>
    </lineage>
</organism>
<evidence type="ECO:0000256" key="1">
    <source>
        <dbReference type="ARBA" id="ARBA00022490"/>
    </source>
</evidence>
<gene>
    <name evidence="7" type="primary">rsmA</name>
    <name evidence="7" type="synonym">ksgA</name>
    <name evidence="10" type="ORF">A3K49_06565</name>
</gene>
<dbReference type="InterPro" id="IPR029063">
    <property type="entry name" value="SAM-dependent_MTases_sf"/>
</dbReference>
<evidence type="ECO:0000256" key="5">
    <source>
        <dbReference type="ARBA" id="ARBA00022691"/>
    </source>
</evidence>
<dbReference type="EMBL" id="MEUG01000001">
    <property type="protein sequence ID" value="OGC28603.1"/>
    <property type="molecule type" value="Genomic_DNA"/>
</dbReference>
<dbReference type="InterPro" id="IPR001737">
    <property type="entry name" value="KsgA/Erm"/>
</dbReference>
<comment type="subcellular location">
    <subcellularLocation>
        <location evidence="7">Cytoplasm</location>
    </subcellularLocation>
</comment>
<protein>
    <recommendedName>
        <fullName evidence="7">Ribosomal RNA small subunit methyltransferase A</fullName>
        <ecNumber evidence="7">2.1.1.182</ecNumber>
    </recommendedName>
    <alternativeName>
        <fullName evidence="7">16S rRNA (adenine(1518)-N(6)/adenine(1519)-N(6))-dimethyltransferase</fullName>
    </alternativeName>
    <alternativeName>
        <fullName evidence="7">16S rRNA dimethyladenosine transferase</fullName>
    </alternativeName>
    <alternativeName>
        <fullName evidence="7">16S rRNA dimethylase</fullName>
    </alternativeName>
    <alternativeName>
        <fullName evidence="7">S-adenosylmethionine-6-N', N'-adenosyl(rRNA) dimethyltransferase</fullName>
    </alternativeName>
</protein>
<feature type="binding site" evidence="7 8">
    <location>
        <position position="120"/>
    </location>
    <ligand>
        <name>S-adenosyl-L-methionine</name>
        <dbReference type="ChEBI" id="CHEBI:59789"/>
    </ligand>
</feature>
<evidence type="ECO:0000256" key="6">
    <source>
        <dbReference type="ARBA" id="ARBA00022884"/>
    </source>
</evidence>
<evidence type="ECO:0000256" key="3">
    <source>
        <dbReference type="ARBA" id="ARBA00022603"/>
    </source>
</evidence>
<dbReference type="PANTHER" id="PTHR11727:SF7">
    <property type="entry name" value="DIMETHYLADENOSINE TRANSFERASE-RELATED"/>
    <property type="match status" value="1"/>
</dbReference>
<dbReference type="Pfam" id="PF00398">
    <property type="entry name" value="RrnaAD"/>
    <property type="match status" value="1"/>
</dbReference>
<evidence type="ECO:0000256" key="8">
    <source>
        <dbReference type="PROSITE-ProRule" id="PRU01026"/>
    </source>
</evidence>
<comment type="similarity">
    <text evidence="7">Belongs to the class I-like SAM-binding methyltransferase superfamily. rRNA adenine N(6)-methyltransferase family. RsmA subfamily.</text>
</comment>
<evidence type="ECO:0000256" key="4">
    <source>
        <dbReference type="ARBA" id="ARBA00022679"/>
    </source>
</evidence>
<dbReference type="InterPro" id="IPR020598">
    <property type="entry name" value="rRNA_Ade_methylase_Trfase_N"/>
</dbReference>
<feature type="binding site" evidence="7 8">
    <location>
        <position position="29"/>
    </location>
    <ligand>
        <name>S-adenosyl-L-methionine</name>
        <dbReference type="ChEBI" id="CHEBI:59789"/>
    </ligand>
</feature>
<evidence type="ECO:0000313" key="11">
    <source>
        <dbReference type="Proteomes" id="UP000178602"/>
    </source>
</evidence>
<evidence type="ECO:0000259" key="9">
    <source>
        <dbReference type="SMART" id="SM00650"/>
    </source>
</evidence>
<dbReference type="FunFam" id="1.10.8.100:FF:000001">
    <property type="entry name" value="Ribosomal RNA small subunit methyltransferase A"/>
    <property type="match status" value="1"/>
</dbReference>
<dbReference type="GO" id="GO:0003723">
    <property type="term" value="F:RNA binding"/>
    <property type="evidence" value="ECO:0007669"/>
    <property type="project" value="UniProtKB-UniRule"/>
</dbReference>
<feature type="domain" description="Ribosomal RNA adenine methylase transferase N-terminal" evidence="9">
    <location>
        <begin position="34"/>
        <end position="205"/>
    </location>
</feature>
<comment type="caution">
    <text evidence="10">The sequence shown here is derived from an EMBL/GenBank/DDBJ whole genome shotgun (WGS) entry which is preliminary data.</text>
</comment>